<organism evidence="1 2">
    <name type="scientific">Streptomyces qinzhouensis</name>
    <dbReference type="NCBI Taxonomy" id="2599401"/>
    <lineage>
        <taxon>Bacteria</taxon>
        <taxon>Bacillati</taxon>
        <taxon>Actinomycetota</taxon>
        <taxon>Actinomycetes</taxon>
        <taxon>Kitasatosporales</taxon>
        <taxon>Streptomycetaceae</taxon>
        <taxon>Streptomyces</taxon>
    </lineage>
</organism>
<evidence type="ECO:0000313" key="2">
    <source>
        <dbReference type="Proteomes" id="UP000320580"/>
    </source>
</evidence>
<accession>A0A5B8JL86</accession>
<gene>
    <name evidence="1" type="ORF">FQU76_27620</name>
</gene>
<dbReference type="EMBL" id="CP042266">
    <property type="protein sequence ID" value="QDY81334.1"/>
    <property type="molecule type" value="Genomic_DNA"/>
</dbReference>
<protein>
    <recommendedName>
        <fullName evidence="3">DUF4404 family protein</fullName>
    </recommendedName>
</protein>
<proteinExistence type="predicted"/>
<reference evidence="1 2" key="1">
    <citation type="submission" date="2019-07" db="EMBL/GenBank/DDBJ databases">
        <authorList>
            <person name="Zhu P."/>
        </authorList>
    </citation>
    <scope>NUCLEOTIDE SEQUENCE [LARGE SCALE GENOMIC DNA]</scope>
    <source>
        <strain evidence="1 2">SSL-25</strain>
    </source>
</reference>
<evidence type="ECO:0000313" key="1">
    <source>
        <dbReference type="EMBL" id="QDY81334.1"/>
    </source>
</evidence>
<dbReference type="OrthoDB" id="4325586at2"/>
<dbReference type="Proteomes" id="UP000320580">
    <property type="component" value="Chromosome"/>
</dbReference>
<evidence type="ECO:0008006" key="3">
    <source>
        <dbReference type="Google" id="ProtNLM"/>
    </source>
</evidence>
<keyword evidence="2" id="KW-1185">Reference proteome</keyword>
<dbReference type="AlphaFoldDB" id="A0A5B8JL86"/>
<dbReference type="KEGG" id="sqz:FQU76_27620"/>
<name>A0A5B8JL86_9ACTN</name>
<sequence>MGTVSHSALAFGANSTASTTNNTGAAVDDPVQRELLAAVRALRTDLERLVATEATEVLDAELVAAEEEITASGAAGPARLERLRASLTAAGEWVGALGSGVAVAQLVTALVGG</sequence>